<keyword evidence="2" id="KW-1185">Reference proteome</keyword>
<evidence type="ECO:0000313" key="1">
    <source>
        <dbReference type="EMBL" id="KDE38757.1"/>
    </source>
</evidence>
<proteinExistence type="predicted"/>
<reference evidence="1 2" key="1">
    <citation type="journal article" date="2005" name="Int. J. Syst. Evol. Microbiol.">
        <title>Nitrincola lacisaponensis gen. nov., sp. nov., a novel alkaliphilic bacterium isolated from an alkaline, saline lake.</title>
        <authorList>
            <person name="Dimitriu P.A."/>
            <person name="Shukla S.K."/>
            <person name="Conradt J."/>
            <person name="Marquez M.C."/>
            <person name="Ventosa A."/>
            <person name="Maglia A."/>
            <person name="Peyton B.M."/>
            <person name="Pinkart H.C."/>
            <person name="Mormile M.R."/>
        </authorList>
    </citation>
    <scope>NUCLEOTIDE SEQUENCE [LARGE SCALE GENOMIC DNA]</scope>
    <source>
        <strain evidence="1 2">4CA</strain>
    </source>
</reference>
<dbReference type="STRING" id="267850.ADINL_2771"/>
<accession>A0A063Y2J1</accession>
<dbReference type="AlphaFoldDB" id="A0A063Y2J1"/>
<dbReference type="Proteomes" id="UP000027318">
    <property type="component" value="Unassembled WGS sequence"/>
</dbReference>
<protein>
    <submittedName>
        <fullName evidence="1">Uncharacterized protein</fullName>
    </submittedName>
</protein>
<dbReference type="EMBL" id="JMSZ01000037">
    <property type="protein sequence ID" value="KDE38757.1"/>
    <property type="molecule type" value="Genomic_DNA"/>
</dbReference>
<organism evidence="1 2">
    <name type="scientific">Nitrincola lacisaponensis</name>
    <dbReference type="NCBI Taxonomy" id="267850"/>
    <lineage>
        <taxon>Bacteria</taxon>
        <taxon>Pseudomonadati</taxon>
        <taxon>Pseudomonadota</taxon>
        <taxon>Gammaproteobacteria</taxon>
        <taxon>Oceanospirillales</taxon>
        <taxon>Oceanospirillaceae</taxon>
        <taxon>Nitrincola</taxon>
    </lineage>
</organism>
<evidence type="ECO:0000313" key="2">
    <source>
        <dbReference type="Proteomes" id="UP000027318"/>
    </source>
</evidence>
<comment type="caution">
    <text evidence="1">The sequence shown here is derived from an EMBL/GenBank/DDBJ whole genome shotgun (WGS) entry which is preliminary data.</text>
</comment>
<sequence>MLRCDILQDWLYHKEFPLYKKKMIKRQHITFLLCIFIPLLVSADESQSLCTGDEALIFECSLGEQQIALCASHPQDEIQNHVQYRVGTPDSIEWVYPAIDASPEGLFYFASTAYSGGGASHIRFNDKETEYFIFDTMFRTHYVPDEPNYPVFMAGLVTRQQDVITSIYLCEDGSASIRSPAYTLFERESFDASIIPSPLNQTQN</sequence>
<gene>
    <name evidence="1" type="ORF">ADINL_2771</name>
</gene>
<name>A0A063Y2J1_9GAMM</name>